<evidence type="ECO:0000313" key="9">
    <source>
        <dbReference type="Proteomes" id="UP000230405"/>
    </source>
</evidence>
<evidence type="ECO:0000256" key="1">
    <source>
        <dbReference type="ARBA" id="ARBA00004651"/>
    </source>
</evidence>
<keyword evidence="6 7" id="KW-0472">Membrane</keyword>
<evidence type="ECO:0000256" key="6">
    <source>
        <dbReference type="ARBA" id="ARBA00023136"/>
    </source>
</evidence>
<proteinExistence type="predicted"/>
<accession>A0A2M7VDP3</accession>
<evidence type="ECO:0000256" key="3">
    <source>
        <dbReference type="ARBA" id="ARBA00022475"/>
    </source>
</evidence>
<dbReference type="GO" id="GO:0005886">
    <property type="term" value="C:plasma membrane"/>
    <property type="evidence" value="ECO:0007669"/>
    <property type="project" value="UniProtKB-SubCell"/>
</dbReference>
<evidence type="ECO:0000256" key="2">
    <source>
        <dbReference type="ARBA" id="ARBA00022448"/>
    </source>
</evidence>
<keyword evidence="4 7" id="KW-0812">Transmembrane</keyword>
<sequence length="388" mass="44527">MPHITHRLLHFLPARMQPEVKELYSSTLILNFGLALIFIFEPIYLYHLGYSLQQIMFFWLLVYVAYFFFLPLGAMISEKYGYEHTIFYGTFFWVLLYLCMYLIGQYSYFFYITPIVYAFQKSVYWPAYHSNFAKYSASEEEGREISVLYILSSLNYVVGPILGGWILSQWGFNALFITVALIMMLSNVPMLLTKEVFQSEPVHYLTEIKAVWRKANRHKFFGYLGFGEELIALVVWPIFISLYVTDFLSIGGLVAIGTLVTAVVTLIVGRLSDKTEAGKILHIGACFYFLNWLARLAIARPLGVLMTDTVSQMTKNTILVPMITMFYRESRRPEAIHQVLFLEMTLAVGKVAMAGIMCLLLFIISGALIPFYVSFVLAALFALLYLLL</sequence>
<feature type="transmembrane region" description="Helical" evidence="7">
    <location>
        <begin position="23"/>
        <end position="44"/>
    </location>
</feature>
<feature type="transmembrane region" description="Helical" evidence="7">
    <location>
        <begin position="220"/>
        <end position="244"/>
    </location>
</feature>
<dbReference type="InterPro" id="IPR011701">
    <property type="entry name" value="MFS"/>
</dbReference>
<dbReference type="Proteomes" id="UP000230405">
    <property type="component" value="Unassembled WGS sequence"/>
</dbReference>
<dbReference type="EMBL" id="PFPO01000076">
    <property type="protein sequence ID" value="PIZ98587.1"/>
    <property type="molecule type" value="Genomic_DNA"/>
</dbReference>
<feature type="transmembrane region" description="Helical" evidence="7">
    <location>
        <begin position="280"/>
        <end position="298"/>
    </location>
</feature>
<dbReference type="SUPFAM" id="SSF103473">
    <property type="entry name" value="MFS general substrate transporter"/>
    <property type="match status" value="1"/>
</dbReference>
<dbReference type="InterPro" id="IPR036259">
    <property type="entry name" value="MFS_trans_sf"/>
</dbReference>
<dbReference type="AlphaFoldDB" id="A0A2M7VDP3"/>
<dbReference type="InterPro" id="IPR050171">
    <property type="entry name" value="MFS_Transporters"/>
</dbReference>
<dbReference type="Gene3D" id="1.20.1250.20">
    <property type="entry name" value="MFS general substrate transporter like domains"/>
    <property type="match status" value="1"/>
</dbReference>
<dbReference type="GO" id="GO:0022857">
    <property type="term" value="F:transmembrane transporter activity"/>
    <property type="evidence" value="ECO:0007669"/>
    <property type="project" value="InterPro"/>
</dbReference>
<dbReference type="PANTHER" id="PTHR23517">
    <property type="entry name" value="RESISTANCE PROTEIN MDTM, PUTATIVE-RELATED-RELATED"/>
    <property type="match status" value="1"/>
</dbReference>
<name>A0A2M7VDP3_9BACT</name>
<reference evidence="9" key="1">
    <citation type="submission" date="2017-09" db="EMBL/GenBank/DDBJ databases">
        <title>Depth-based differentiation of microbial function through sediment-hosted aquifers and enrichment of novel symbionts in the deep terrestrial subsurface.</title>
        <authorList>
            <person name="Probst A.J."/>
            <person name="Ladd B."/>
            <person name="Jarett J.K."/>
            <person name="Geller-Mcgrath D.E."/>
            <person name="Sieber C.M.K."/>
            <person name="Emerson J.B."/>
            <person name="Anantharaman K."/>
            <person name="Thomas B.C."/>
            <person name="Malmstrom R."/>
            <person name="Stieglmeier M."/>
            <person name="Klingl A."/>
            <person name="Woyke T."/>
            <person name="Ryan C.M."/>
            <person name="Banfield J.F."/>
        </authorList>
    </citation>
    <scope>NUCLEOTIDE SEQUENCE [LARGE SCALE GENOMIC DNA]</scope>
</reference>
<evidence type="ECO:0000313" key="8">
    <source>
        <dbReference type="EMBL" id="PIZ98587.1"/>
    </source>
</evidence>
<keyword evidence="5 7" id="KW-1133">Transmembrane helix</keyword>
<evidence type="ECO:0008006" key="10">
    <source>
        <dbReference type="Google" id="ProtNLM"/>
    </source>
</evidence>
<gene>
    <name evidence="8" type="ORF">COX77_04090</name>
</gene>
<feature type="transmembrane region" description="Helical" evidence="7">
    <location>
        <begin position="56"/>
        <end position="74"/>
    </location>
</feature>
<dbReference type="Pfam" id="PF07690">
    <property type="entry name" value="MFS_1"/>
    <property type="match status" value="1"/>
</dbReference>
<protein>
    <recommendedName>
        <fullName evidence="10">Major facilitator superfamily (MFS) profile domain-containing protein</fullName>
    </recommendedName>
</protein>
<evidence type="ECO:0000256" key="4">
    <source>
        <dbReference type="ARBA" id="ARBA00022692"/>
    </source>
</evidence>
<feature type="transmembrane region" description="Helical" evidence="7">
    <location>
        <begin position="250"/>
        <end position="268"/>
    </location>
</feature>
<evidence type="ECO:0000256" key="5">
    <source>
        <dbReference type="ARBA" id="ARBA00022989"/>
    </source>
</evidence>
<keyword evidence="2" id="KW-0813">Transport</keyword>
<feature type="transmembrane region" description="Helical" evidence="7">
    <location>
        <begin position="86"/>
        <end position="103"/>
    </location>
</feature>
<evidence type="ECO:0000256" key="7">
    <source>
        <dbReference type="SAM" id="Phobius"/>
    </source>
</evidence>
<dbReference type="PANTHER" id="PTHR23517:SF3">
    <property type="entry name" value="INTEGRAL MEMBRANE TRANSPORT PROTEIN"/>
    <property type="match status" value="1"/>
</dbReference>
<comment type="subcellular location">
    <subcellularLocation>
        <location evidence="1">Cell membrane</location>
        <topology evidence="1">Multi-pass membrane protein</topology>
    </subcellularLocation>
</comment>
<feature type="transmembrane region" description="Helical" evidence="7">
    <location>
        <begin position="172"/>
        <end position="192"/>
    </location>
</feature>
<feature type="transmembrane region" description="Helical" evidence="7">
    <location>
        <begin position="369"/>
        <end position="387"/>
    </location>
</feature>
<comment type="caution">
    <text evidence="8">The sequence shown here is derived from an EMBL/GenBank/DDBJ whole genome shotgun (WGS) entry which is preliminary data.</text>
</comment>
<keyword evidence="3" id="KW-1003">Cell membrane</keyword>
<organism evidence="8 9">
    <name type="scientific">Candidatus Komeilibacteria bacterium CG_4_10_14_0_2_um_filter_37_10</name>
    <dbReference type="NCBI Taxonomy" id="1974470"/>
    <lineage>
        <taxon>Bacteria</taxon>
        <taxon>Candidatus Komeiliibacteriota</taxon>
    </lineage>
</organism>